<keyword evidence="9" id="KW-1185">Reference proteome</keyword>
<dbReference type="PANTHER" id="PTHR30606">
    <property type="entry name" value="LIPID A BIOSYNTHESIS LAUROYL ACYLTRANSFERASE"/>
    <property type="match status" value="1"/>
</dbReference>
<dbReference type="AlphaFoldDB" id="A0A5P2FUZ3"/>
<evidence type="ECO:0000256" key="7">
    <source>
        <dbReference type="SAM" id="Phobius"/>
    </source>
</evidence>
<evidence type="ECO:0000256" key="3">
    <source>
        <dbReference type="ARBA" id="ARBA00022519"/>
    </source>
</evidence>
<evidence type="ECO:0000256" key="4">
    <source>
        <dbReference type="ARBA" id="ARBA00022679"/>
    </source>
</evidence>
<keyword evidence="7" id="KW-0812">Transmembrane</keyword>
<gene>
    <name evidence="8" type="ORF">E0W69_000940</name>
</gene>
<evidence type="ECO:0000313" key="9">
    <source>
        <dbReference type="Proteomes" id="UP000292424"/>
    </source>
</evidence>
<dbReference type="OrthoDB" id="9801955at2"/>
<dbReference type="InterPro" id="IPR004960">
    <property type="entry name" value="LipA_acyltrans"/>
</dbReference>
<dbReference type="GO" id="GO:0005886">
    <property type="term" value="C:plasma membrane"/>
    <property type="evidence" value="ECO:0007669"/>
    <property type="project" value="UniProtKB-SubCell"/>
</dbReference>
<keyword evidence="4 8" id="KW-0808">Transferase</keyword>
<dbReference type="Pfam" id="PF03279">
    <property type="entry name" value="Lip_A_acyltrans"/>
    <property type="match status" value="1"/>
</dbReference>
<reference evidence="8 9" key="1">
    <citation type="submission" date="2019-09" db="EMBL/GenBank/DDBJ databases">
        <title>Complete genome sequence of Arachidicoccus sp. B3-10 isolated from apple orchard soil.</title>
        <authorList>
            <person name="Kim H.S."/>
            <person name="Han K.-I."/>
            <person name="Suh M.K."/>
            <person name="Lee K.C."/>
            <person name="Eom M.K."/>
            <person name="Kim J.-S."/>
            <person name="Kang S.W."/>
            <person name="Sin Y."/>
            <person name="Lee J.-S."/>
        </authorList>
    </citation>
    <scope>NUCLEOTIDE SEQUENCE [LARGE SCALE GENOMIC DNA]</scope>
    <source>
        <strain evidence="8 9">B3-10</strain>
    </source>
</reference>
<evidence type="ECO:0000256" key="2">
    <source>
        <dbReference type="ARBA" id="ARBA00022475"/>
    </source>
</evidence>
<keyword evidence="5 7" id="KW-0472">Membrane</keyword>
<evidence type="ECO:0000256" key="5">
    <source>
        <dbReference type="ARBA" id="ARBA00023136"/>
    </source>
</evidence>
<organism evidence="8 9">
    <name type="scientific">Rhizosphaericola mali</name>
    <dbReference type="NCBI Taxonomy" id="2545455"/>
    <lineage>
        <taxon>Bacteria</taxon>
        <taxon>Pseudomonadati</taxon>
        <taxon>Bacteroidota</taxon>
        <taxon>Chitinophagia</taxon>
        <taxon>Chitinophagales</taxon>
        <taxon>Chitinophagaceae</taxon>
        <taxon>Rhizosphaericola</taxon>
    </lineage>
</organism>
<keyword evidence="6 8" id="KW-0012">Acyltransferase</keyword>
<dbReference type="Proteomes" id="UP000292424">
    <property type="component" value="Chromosome"/>
</dbReference>
<dbReference type="KEGG" id="arac:E0W69_000940"/>
<proteinExistence type="predicted"/>
<keyword evidence="3" id="KW-0997">Cell inner membrane</keyword>
<feature type="transmembrane region" description="Helical" evidence="7">
    <location>
        <begin position="6"/>
        <end position="29"/>
    </location>
</feature>
<evidence type="ECO:0000256" key="6">
    <source>
        <dbReference type="ARBA" id="ARBA00023315"/>
    </source>
</evidence>
<dbReference type="PANTHER" id="PTHR30606:SF10">
    <property type="entry name" value="PHOSPHATIDYLINOSITOL MANNOSIDE ACYLTRANSFERASE"/>
    <property type="match status" value="1"/>
</dbReference>
<sequence>MYYIAYSFLYLLSLLPFPILYLISDLAAFTLEKVVKYRRTIILNNLEIAFPEKTLAERKQICHKFYYLLTDNFIETIKLFTLPRRRIRHHFQVDLSILEELKKEGKSFNVLLGHFFNWEFANLAFSEKFDCENLLLVYMPIKNQAINRVFQNLRSRFGSKLISAHTYGHDFQPYRRKHFAQLLVSDQNPGGPEYANWVPFFGKNAPFVNGPEKSARFYNTAIVFCNIFPERRGYYKAELTLLTKNARELQSGELIVEFVKFLEASIRKNPANYLWSHRRYKHEFKEEIHGKLLLKK</sequence>
<keyword evidence="2" id="KW-1003">Cell membrane</keyword>
<dbReference type="GO" id="GO:0009247">
    <property type="term" value="P:glycolipid biosynthetic process"/>
    <property type="evidence" value="ECO:0007669"/>
    <property type="project" value="UniProtKB-ARBA"/>
</dbReference>
<name>A0A5P2FUZ3_9BACT</name>
<evidence type="ECO:0000313" key="8">
    <source>
        <dbReference type="EMBL" id="QES87284.1"/>
    </source>
</evidence>
<dbReference type="GO" id="GO:0016746">
    <property type="term" value="F:acyltransferase activity"/>
    <property type="evidence" value="ECO:0007669"/>
    <property type="project" value="UniProtKB-KW"/>
</dbReference>
<comment type="subcellular location">
    <subcellularLocation>
        <location evidence="1">Cell inner membrane</location>
    </subcellularLocation>
</comment>
<accession>A0A5P2FUZ3</accession>
<dbReference type="EMBL" id="CP044016">
    <property type="protein sequence ID" value="QES87284.1"/>
    <property type="molecule type" value="Genomic_DNA"/>
</dbReference>
<dbReference type="CDD" id="cd07984">
    <property type="entry name" value="LPLAT_LABLAT-like"/>
    <property type="match status" value="1"/>
</dbReference>
<keyword evidence="7" id="KW-1133">Transmembrane helix</keyword>
<protein>
    <submittedName>
        <fullName evidence="8">Lipid A biosynthesis acyltransferase</fullName>
    </submittedName>
</protein>
<evidence type="ECO:0000256" key="1">
    <source>
        <dbReference type="ARBA" id="ARBA00004533"/>
    </source>
</evidence>